<feature type="domain" description="Tyrosine specific protein phosphatases" evidence="1">
    <location>
        <begin position="137"/>
        <end position="190"/>
    </location>
</feature>
<dbReference type="PROSITE" id="PS50056">
    <property type="entry name" value="TYR_PHOSPHATASE_2"/>
    <property type="match status" value="1"/>
</dbReference>
<organism evidence="2 3">
    <name type="scientific">Psychrobacter fozii</name>
    <dbReference type="NCBI Taxonomy" id="198480"/>
    <lineage>
        <taxon>Bacteria</taxon>
        <taxon>Pseudomonadati</taxon>
        <taxon>Pseudomonadota</taxon>
        <taxon>Gammaproteobacteria</taxon>
        <taxon>Moraxellales</taxon>
        <taxon>Moraxellaceae</taxon>
        <taxon>Psychrobacter</taxon>
    </lineage>
</organism>
<dbReference type="Gene3D" id="3.90.190.10">
    <property type="entry name" value="Protein tyrosine phosphatase superfamily"/>
    <property type="match status" value="1"/>
</dbReference>
<dbReference type="PROSITE" id="PS00383">
    <property type="entry name" value="TYR_PHOSPHATASE_1"/>
    <property type="match status" value="1"/>
</dbReference>
<accession>A0A2V4USI8</accession>
<dbReference type="InterPro" id="IPR016130">
    <property type="entry name" value="Tyr_Pase_AS"/>
</dbReference>
<dbReference type="SUPFAM" id="SSF52799">
    <property type="entry name" value="(Phosphotyrosine protein) phosphatases II"/>
    <property type="match status" value="1"/>
</dbReference>
<dbReference type="InterPro" id="IPR000387">
    <property type="entry name" value="Tyr_Pase_dom"/>
</dbReference>
<dbReference type="InterPro" id="IPR000340">
    <property type="entry name" value="Dual-sp_phosphatase_cat-dom"/>
</dbReference>
<dbReference type="Proteomes" id="UP000247746">
    <property type="component" value="Unassembled WGS sequence"/>
</dbReference>
<proteinExistence type="predicted"/>
<dbReference type="InterPro" id="IPR029021">
    <property type="entry name" value="Prot-tyrosine_phosphatase-like"/>
</dbReference>
<comment type="caution">
    <text evidence="2">The sequence shown here is derived from an EMBL/GenBank/DDBJ whole genome shotgun (WGS) entry which is preliminary data.</text>
</comment>
<dbReference type="EMBL" id="QJSU01000011">
    <property type="protein sequence ID" value="PYE36722.1"/>
    <property type="molecule type" value="Genomic_DNA"/>
</dbReference>
<keyword evidence="3" id="KW-1185">Reference proteome</keyword>
<dbReference type="RefSeq" id="WP_220034750.1">
    <property type="nucleotide sequence ID" value="NZ_QJSU01000011.1"/>
</dbReference>
<evidence type="ECO:0000259" key="1">
    <source>
        <dbReference type="PROSITE" id="PS50056"/>
    </source>
</evidence>
<protein>
    <submittedName>
        <fullName evidence="2">Dual specificity protein phosphatase-like protein</fullName>
    </submittedName>
</protein>
<name>A0A2V4USI8_9GAMM</name>
<sequence>MNQLLSTRSNEGVIDHNHRWQQRYKSILVAGSMSLAGLMIGCQSTATTQLTTPPSLPQNAVLINKATNLYQVDKLLFRSEQLRAADIPLLKANRIDAILNLRFFDRNDDEKLLADIINETSLDLYNQPLKSWYVTPKEIAKALNTIKDLQAQNKSVLVHCYHGADRTGLIIAMYRIIEQEWSIEHAKQEMVAGGFGYHAVWINLENMLNPKTVAAVRIEM</sequence>
<reference evidence="2 3" key="1">
    <citation type="submission" date="2018-06" db="EMBL/GenBank/DDBJ databases">
        <title>Genomic Encyclopedia of Type Strains, Phase III (KMG-III): the genomes of soil and plant-associated and newly described type strains.</title>
        <authorList>
            <person name="Whitman W."/>
        </authorList>
    </citation>
    <scope>NUCLEOTIDE SEQUENCE [LARGE SCALE GENOMIC DNA]</scope>
    <source>
        <strain evidence="2 3">CECT 5889</strain>
    </source>
</reference>
<dbReference type="AlphaFoldDB" id="A0A2V4USI8"/>
<dbReference type="Pfam" id="PF00782">
    <property type="entry name" value="DSPc"/>
    <property type="match status" value="1"/>
</dbReference>
<gene>
    <name evidence="2" type="ORF">DFP82_11171</name>
</gene>
<evidence type="ECO:0000313" key="3">
    <source>
        <dbReference type="Proteomes" id="UP000247746"/>
    </source>
</evidence>
<evidence type="ECO:0000313" key="2">
    <source>
        <dbReference type="EMBL" id="PYE36722.1"/>
    </source>
</evidence>